<keyword evidence="5" id="KW-1185">Reference proteome</keyword>
<dbReference type="GeneID" id="55626952"/>
<dbReference type="GO" id="GO:0004519">
    <property type="term" value="F:endonuclease activity"/>
    <property type="evidence" value="ECO:0007669"/>
    <property type="project" value="UniProtKB-KW"/>
</dbReference>
<evidence type="ECO:0000256" key="1">
    <source>
        <dbReference type="ARBA" id="ARBA00001946"/>
    </source>
</evidence>
<organism evidence="4 5">
    <name type="scientific">Mycobacterium phage Cornie</name>
    <dbReference type="NCBI Taxonomy" id="2704043"/>
    <lineage>
        <taxon>Viruses</taxon>
        <taxon>Duplodnaviria</taxon>
        <taxon>Heunggongvirae</taxon>
        <taxon>Uroviricota</taxon>
        <taxon>Caudoviricetes</taxon>
        <taxon>Gracegardnervirinae</taxon>
        <taxon>Cornievirus</taxon>
        <taxon>Cornievirus cornie</taxon>
        <taxon>Mycobacterium virus Cornie</taxon>
    </lineage>
</organism>
<keyword evidence="4" id="KW-0540">Nuclease</keyword>
<evidence type="ECO:0000256" key="2">
    <source>
        <dbReference type="ARBA" id="ARBA00022842"/>
    </source>
</evidence>
<dbReference type="EMBL" id="MN908688">
    <property type="protein sequence ID" value="QIG58401.1"/>
    <property type="molecule type" value="Genomic_DNA"/>
</dbReference>
<proteinExistence type="predicted"/>
<dbReference type="KEGG" id="vg:55626952"/>
<evidence type="ECO:0000313" key="5">
    <source>
        <dbReference type="Proteomes" id="UP000503444"/>
    </source>
</evidence>
<accession>A0A6G6XJW3</accession>
<dbReference type="SUPFAM" id="SSF82771">
    <property type="entry name" value="GIY-YIG endonuclease"/>
    <property type="match status" value="1"/>
</dbReference>
<keyword evidence="2" id="KW-0460">Magnesium</keyword>
<reference evidence="4 5" key="1">
    <citation type="submission" date="2020-01" db="EMBL/GenBank/DDBJ databases">
        <authorList>
            <person name="McLean J."/>
            <person name="Elizabeth H."/>
            <person name="Mathew S."/>
            <person name="Zack K.M."/>
            <person name="Garlena R.A."/>
            <person name="Russell D.A."/>
            <person name="Pope W.H."/>
            <person name="Jacobs-Sera D."/>
            <person name="Hatfull G.F."/>
        </authorList>
    </citation>
    <scope>NUCLEOTIDE SEQUENCE [LARGE SCALE GENOMIC DNA]</scope>
</reference>
<dbReference type="InterPro" id="IPR035901">
    <property type="entry name" value="GIY-YIG_endonuc_sf"/>
</dbReference>
<keyword evidence="4" id="KW-0378">Hydrolase</keyword>
<evidence type="ECO:0000259" key="3">
    <source>
        <dbReference type="Pfam" id="PF01541"/>
    </source>
</evidence>
<protein>
    <submittedName>
        <fullName evidence="4">G-I-Y Y-I-G endonuclease</fullName>
    </submittedName>
</protein>
<dbReference type="Proteomes" id="UP000503444">
    <property type="component" value="Segment"/>
</dbReference>
<feature type="domain" description="GIY-YIG" evidence="3">
    <location>
        <begin position="6"/>
        <end position="37"/>
    </location>
</feature>
<dbReference type="InterPro" id="IPR000305">
    <property type="entry name" value="GIY-YIG_endonuc"/>
</dbReference>
<keyword evidence="4" id="KW-0255">Endonuclease</keyword>
<dbReference type="RefSeq" id="YP_009856210.1">
    <property type="nucleotide sequence ID" value="NC_048850.1"/>
</dbReference>
<dbReference type="Pfam" id="PF01541">
    <property type="entry name" value="GIY-YIG"/>
    <property type="match status" value="1"/>
</dbReference>
<sequence>MTQPVAVYRAYSIDGDLLYVGTTINPEARMQSHKRTSRWWELMSWYDTSWFSDSESASREELRAIREESPRFNTVGVRVAYFPHCVGKRHRRPELSGNHTTYLSITEVSERTGLALNTVKAYSQVPGRLPEPDAIVGRVKGWLPETIDAWMARRS</sequence>
<comment type="cofactor">
    <cofactor evidence="1">
        <name>Mg(2+)</name>
        <dbReference type="ChEBI" id="CHEBI:18420"/>
    </cofactor>
</comment>
<name>A0A6G6XJW3_9CAUD</name>
<evidence type="ECO:0000313" key="4">
    <source>
        <dbReference type="EMBL" id="QIG58401.1"/>
    </source>
</evidence>
<gene>
    <name evidence="4" type="primary">24</name>
    <name evidence="4" type="ORF">SEA_CORNIE_24</name>
</gene>